<evidence type="ECO:0000313" key="4">
    <source>
        <dbReference type="EMBL" id="KAK4366928.1"/>
    </source>
</evidence>
<feature type="chain" id="PRO_5042205604" evidence="3">
    <location>
        <begin position="25"/>
        <end position="183"/>
    </location>
</feature>
<feature type="signal peptide" evidence="3">
    <location>
        <begin position="1"/>
        <end position="24"/>
    </location>
</feature>
<keyword evidence="3" id="KW-0732">Signal</keyword>
<proteinExistence type="inferred from homology"/>
<keyword evidence="2" id="KW-1015">Disulfide bond</keyword>
<reference evidence="4" key="1">
    <citation type="submission" date="2023-12" db="EMBL/GenBank/DDBJ databases">
        <title>Genome assembly of Anisodus tanguticus.</title>
        <authorList>
            <person name="Wang Y.-J."/>
        </authorList>
    </citation>
    <scope>NUCLEOTIDE SEQUENCE</scope>
    <source>
        <strain evidence="4">KB-2021</strain>
        <tissue evidence="4">Leaf</tissue>
    </source>
</reference>
<dbReference type="PANTHER" id="PTHR31614">
    <property type="entry name" value="PROTEIN DOWNSTREAM OF FLC-RELATED"/>
    <property type="match status" value="1"/>
</dbReference>
<protein>
    <submittedName>
        <fullName evidence="4">Uncharacterized protein</fullName>
    </submittedName>
</protein>
<sequence>MKKSVEILIASAICLFSLLGITQASKVSQKPHFFVEGIVYCDPCRSIFKSNLSVPLEAAGVRVRCTDPKTHKVTFDMPSVTNSTGFYRVRVEGDHKNAICSVLLMESPMEDCNETPCEKLEYETFNITLTNNNNNDNNEIIGRVNDFYFFAKEESPKCKREFEYIKGNPKLKHVIRCGPFTYM</sequence>
<name>A0AAE1SAA7_9SOLA</name>
<evidence type="ECO:0000256" key="2">
    <source>
        <dbReference type="ARBA" id="ARBA00023157"/>
    </source>
</evidence>
<dbReference type="AlphaFoldDB" id="A0AAE1SAA7"/>
<dbReference type="Proteomes" id="UP001291623">
    <property type="component" value="Unassembled WGS sequence"/>
</dbReference>
<evidence type="ECO:0000313" key="5">
    <source>
        <dbReference type="Proteomes" id="UP001291623"/>
    </source>
</evidence>
<evidence type="ECO:0000256" key="3">
    <source>
        <dbReference type="SAM" id="SignalP"/>
    </source>
</evidence>
<keyword evidence="5" id="KW-1185">Reference proteome</keyword>
<dbReference type="GO" id="GO:0005615">
    <property type="term" value="C:extracellular space"/>
    <property type="evidence" value="ECO:0007669"/>
    <property type="project" value="InterPro"/>
</dbReference>
<dbReference type="PROSITE" id="PS00925">
    <property type="entry name" value="OLEEI"/>
    <property type="match status" value="1"/>
</dbReference>
<dbReference type="InterPro" id="IPR006040">
    <property type="entry name" value="Allergen_Ole_e_I_CS"/>
</dbReference>
<gene>
    <name evidence="4" type="ORF">RND71_014808</name>
</gene>
<dbReference type="EMBL" id="JAVYJV010000007">
    <property type="protein sequence ID" value="KAK4366928.1"/>
    <property type="molecule type" value="Genomic_DNA"/>
</dbReference>
<dbReference type="Pfam" id="PF01190">
    <property type="entry name" value="Pollen_Ole_e_1"/>
    <property type="match status" value="1"/>
</dbReference>
<comment type="caution">
    <text evidence="4">The sequence shown here is derived from an EMBL/GenBank/DDBJ whole genome shotgun (WGS) entry which is preliminary data.</text>
</comment>
<organism evidence="4 5">
    <name type="scientific">Anisodus tanguticus</name>
    <dbReference type="NCBI Taxonomy" id="243964"/>
    <lineage>
        <taxon>Eukaryota</taxon>
        <taxon>Viridiplantae</taxon>
        <taxon>Streptophyta</taxon>
        <taxon>Embryophyta</taxon>
        <taxon>Tracheophyta</taxon>
        <taxon>Spermatophyta</taxon>
        <taxon>Magnoliopsida</taxon>
        <taxon>eudicotyledons</taxon>
        <taxon>Gunneridae</taxon>
        <taxon>Pentapetalae</taxon>
        <taxon>asterids</taxon>
        <taxon>lamiids</taxon>
        <taxon>Solanales</taxon>
        <taxon>Solanaceae</taxon>
        <taxon>Solanoideae</taxon>
        <taxon>Hyoscyameae</taxon>
        <taxon>Anisodus</taxon>
    </lineage>
</organism>
<accession>A0AAE1SAA7</accession>
<dbReference type="PANTHER" id="PTHR31614:SF22">
    <property type="entry name" value="OLEE1-LIKE PROTEIN"/>
    <property type="match status" value="1"/>
</dbReference>
<evidence type="ECO:0000256" key="1">
    <source>
        <dbReference type="ARBA" id="ARBA00010049"/>
    </source>
</evidence>
<comment type="similarity">
    <text evidence="1">Belongs to the Ole e I family.</text>
</comment>
<dbReference type="InterPro" id="IPR006041">
    <property type="entry name" value="Pollen_Ole_e1_allergen"/>
</dbReference>